<feature type="region of interest" description="Disordered" evidence="1">
    <location>
        <begin position="407"/>
        <end position="477"/>
    </location>
</feature>
<feature type="compositionally biased region" description="Polar residues" evidence="1">
    <location>
        <begin position="312"/>
        <end position="343"/>
    </location>
</feature>
<reference evidence="2 3" key="1">
    <citation type="submission" date="2018-06" db="EMBL/GenBank/DDBJ databases">
        <title>A transcriptomic atlas of mushroom development highlights an independent origin of complex multicellularity.</title>
        <authorList>
            <consortium name="DOE Joint Genome Institute"/>
            <person name="Krizsan K."/>
            <person name="Almasi E."/>
            <person name="Merenyi Z."/>
            <person name="Sahu N."/>
            <person name="Viragh M."/>
            <person name="Koszo T."/>
            <person name="Mondo S."/>
            <person name="Kiss B."/>
            <person name="Balint B."/>
            <person name="Kues U."/>
            <person name="Barry K."/>
            <person name="Hegedus J.C."/>
            <person name="Henrissat B."/>
            <person name="Johnson J."/>
            <person name="Lipzen A."/>
            <person name="Ohm R."/>
            <person name="Nagy I."/>
            <person name="Pangilinan J."/>
            <person name="Yan J."/>
            <person name="Xiong Y."/>
            <person name="Grigoriev I.V."/>
            <person name="Hibbett D.S."/>
            <person name="Nagy L.G."/>
        </authorList>
    </citation>
    <scope>NUCLEOTIDE SEQUENCE [LARGE SCALE GENOMIC DNA]</scope>
    <source>
        <strain evidence="2 3">SZMC22713</strain>
    </source>
</reference>
<feature type="compositionally biased region" description="Low complexity" evidence="1">
    <location>
        <begin position="737"/>
        <end position="750"/>
    </location>
</feature>
<feature type="compositionally biased region" description="Basic and acidic residues" evidence="1">
    <location>
        <begin position="648"/>
        <end position="657"/>
    </location>
</feature>
<name>A0A4Y7QLY9_9AGAM</name>
<feature type="compositionally biased region" description="Polar residues" evidence="1">
    <location>
        <begin position="7"/>
        <end position="21"/>
    </location>
</feature>
<dbReference type="OrthoDB" id="3358646at2759"/>
<keyword evidence="3" id="KW-1185">Reference proteome</keyword>
<sequence>MVHDHPSSSVLTVSPPDSNFTPRKEFQKQSTRPPSSFALLALASTGLVRLSSFPPNVVTALRRELEKRQLIRGIREDTNLNLTEFSVDGKPWNASKNIDSESIFVAILAVILQHGFTFLTTIDYGREQDERLSIAFSKPATPPPVPLTGYYSPFGLSFPSATVLRVIDPPLRSTPAILQGVRSAWPRGVVSERKVGSGCYEFKLKGYKWFQDDTFATDSLRHILSLLNSLDAHSFTLLTSVSLSGSRSRVKDLWIFIGPQDDSPIASSEGSNFEMVRTQSPFSPGSPDSSGSRPSGEANHGRNASAPAGSSLHPQLSGQSTHTRAQTDPNASRTSSAQGNVLAQSLLRKKSPKPRQSDEAAHPSPSPKQQHTPLPGPHPLSIVDDNISSVGSVDMTGVGTRGEIYVTPTQGLSSERNHPYNVVPPSRAGRQPSPEILYTTPSPRETQTHAMESRERGSRKSPPPHITDMPIPPSEISEYATAPNTISSDETHRLPPDVPRSVYGYGPIENDATTIKGNEEPATTPTTTKASSINPTPPLLGGDAFRDSAFSSSTAQSYEVPITWTGSVSDGRGNNLSSIHEAQSIPFNEHALIEEVRRSTPLELPGAWQPTPPEEKTAEAGALRARAPSPLAQIAEHATVAASSDPAHLPDRKDVKARVASPTVSEQGEGGGRKSEVAAIGIMSGMAKEGKPEAQPQSVAKRNGNEEPTANGNGKGWVLVSVEGTGTPVSEVDKTFPPATTLSPPSLATTPEEEPPLAVSSMSPMAKAVAAADAKQSTTTSTSSPIKRFFSRSKKNSANANVPSVNEKGKGSLKARKRGTVEVAKPTDKRVSIN</sequence>
<feature type="region of interest" description="Disordered" evidence="1">
    <location>
        <begin position="276"/>
        <end position="386"/>
    </location>
</feature>
<feature type="compositionally biased region" description="Polar residues" evidence="1">
    <location>
        <begin position="439"/>
        <end position="450"/>
    </location>
</feature>
<feature type="region of interest" description="Disordered" evidence="1">
    <location>
        <begin position="510"/>
        <end position="540"/>
    </location>
</feature>
<feature type="compositionally biased region" description="Polar residues" evidence="1">
    <location>
        <begin position="695"/>
        <end position="712"/>
    </location>
</feature>
<evidence type="ECO:0000256" key="1">
    <source>
        <dbReference type="SAM" id="MobiDB-lite"/>
    </source>
</evidence>
<feature type="compositionally biased region" description="Low complexity" evidence="1">
    <location>
        <begin position="758"/>
        <end position="775"/>
    </location>
</feature>
<dbReference type="PANTHER" id="PTHR38696">
    <property type="entry name" value="MEDIATOR OF RNA POLYMERASE II TRANSCRIPTION SUBUNIT 13"/>
    <property type="match status" value="1"/>
</dbReference>
<dbReference type="PANTHER" id="PTHR38696:SF1">
    <property type="entry name" value="MEDIATOR OF RNA POLYMERASE II TRANSCRIPTION SUBUNIT 13"/>
    <property type="match status" value="1"/>
</dbReference>
<feature type="compositionally biased region" description="Polar residues" evidence="1">
    <location>
        <begin position="776"/>
        <end position="785"/>
    </location>
</feature>
<evidence type="ECO:0000313" key="2">
    <source>
        <dbReference type="EMBL" id="TDL28674.1"/>
    </source>
</evidence>
<feature type="region of interest" description="Disordered" evidence="1">
    <location>
        <begin position="1"/>
        <end position="32"/>
    </location>
</feature>
<dbReference type="Proteomes" id="UP000294933">
    <property type="component" value="Unassembled WGS sequence"/>
</dbReference>
<protein>
    <submittedName>
        <fullName evidence="2">Uncharacterized protein</fullName>
    </submittedName>
</protein>
<feature type="compositionally biased region" description="Low complexity" evidence="1">
    <location>
        <begin position="520"/>
        <end position="532"/>
    </location>
</feature>
<dbReference type="VEuPathDB" id="FungiDB:BD410DRAFT_863039"/>
<feature type="compositionally biased region" description="Low complexity" evidence="1">
    <location>
        <begin position="280"/>
        <end position="296"/>
    </location>
</feature>
<gene>
    <name evidence="2" type="ORF">BD410DRAFT_863039</name>
</gene>
<proteinExistence type="predicted"/>
<evidence type="ECO:0000313" key="3">
    <source>
        <dbReference type="Proteomes" id="UP000294933"/>
    </source>
</evidence>
<feature type="region of interest" description="Disordered" evidence="1">
    <location>
        <begin position="639"/>
        <end position="834"/>
    </location>
</feature>
<feature type="region of interest" description="Disordered" evidence="1">
    <location>
        <begin position="603"/>
        <end position="622"/>
    </location>
</feature>
<dbReference type="EMBL" id="ML170157">
    <property type="protein sequence ID" value="TDL28674.1"/>
    <property type="molecule type" value="Genomic_DNA"/>
</dbReference>
<dbReference type="AlphaFoldDB" id="A0A4Y7QLY9"/>
<organism evidence="2 3">
    <name type="scientific">Rickenella mellea</name>
    <dbReference type="NCBI Taxonomy" id="50990"/>
    <lineage>
        <taxon>Eukaryota</taxon>
        <taxon>Fungi</taxon>
        <taxon>Dikarya</taxon>
        <taxon>Basidiomycota</taxon>
        <taxon>Agaricomycotina</taxon>
        <taxon>Agaricomycetes</taxon>
        <taxon>Hymenochaetales</taxon>
        <taxon>Rickenellaceae</taxon>
        <taxon>Rickenella</taxon>
    </lineage>
</organism>
<accession>A0A4Y7QLY9</accession>
<feature type="compositionally biased region" description="Basic and acidic residues" evidence="1">
    <location>
        <begin position="825"/>
        <end position="834"/>
    </location>
</feature>
<feature type="compositionally biased region" description="Pro residues" evidence="1">
    <location>
        <begin position="461"/>
        <end position="473"/>
    </location>
</feature>